<sequence length="193" mass="22421">MAWPPLPPVSPKKKVETKEKSPEEQEKEFKEKRKEARTKLEGEIKKVKEKPVEDRKEKYEKKTDGTVEQWLAKSCAVETGIKLLYEEAKAKVNTVKDKDRKKHFTTELEKIKKNVDTVSKDIEEIKKVMTSEDPKLIEKALGYFLAHYRIRSMVKTDVTDLILEIDREQGTGDDVINTLDRYLTVLKNSALDK</sequence>
<organism evidence="2 3">
    <name type="scientific">Theileria equi strain WA</name>
    <dbReference type="NCBI Taxonomy" id="1537102"/>
    <lineage>
        <taxon>Eukaryota</taxon>
        <taxon>Sar</taxon>
        <taxon>Alveolata</taxon>
        <taxon>Apicomplexa</taxon>
        <taxon>Aconoidasida</taxon>
        <taxon>Piroplasmida</taxon>
        <taxon>Theileriidae</taxon>
        <taxon>Theileria</taxon>
    </lineage>
</organism>
<evidence type="ECO:0000313" key="3">
    <source>
        <dbReference type="Proteomes" id="UP000031512"/>
    </source>
</evidence>
<evidence type="ECO:0000313" key="2">
    <source>
        <dbReference type="EMBL" id="EKX73360.1"/>
    </source>
</evidence>
<feature type="compositionally biased region" description="Pro residues" evidence="1">
    <location>
        <begin position="1"/>
        <end position="10"/>
    </location>
</feature>
<name>L1LDN8_THEEQ</name>
<dbReference type="RefSeq" id="XP_004832812.1">
    <property type="nucleotide sequence ID" value="XM_004832755.1"/>
</dbReference>
<feature type="region of interest" description="Disordered" evidence="1">
    <location>
        <begin position="1"/>
        <end position="59"/>
    </location>
</feature>
<dbReference type="Proteomes" id="UP000031512">
    <property type="component" value="Unassembled WGS sequence"/>
</dbReference>
<accession>L1LDN8</accession>
<dbReference type="KEGG" id="beq:BEWA_054160"/>
<dbReference type="AlphaFoldDB" id="L1LDN8"/>
<reference evidence="2 3" key="1">
    <citation type="journal article" date="2012" name="BMC Genomics">
        <title>Comparative genomic analysis and phylogenetic position of Theileria equi.</title>
        <authorList>
            <person name="Kappmeyer L.S."/>
            <person name="Thiagarajan M."/>
            <person name="Herndon D.R."/>
            <person name="Ramsay J.D."/>
            <person name="Caler E."/>
            <person name="Djikeng A."/>
            <person name="Gillespie J.J."/>
            <person name="Lau A.O."/>
            <person name="Roalson E.H."/>
            <person name="Silva J.C."/>
            <person name="Silva M.G."/>
            <person name="Suarez C.E."/>
            <person name="Ueti M.W."/>
            <person name="Nene V.M."/>
            <person name="Mealey R.H."/>
            <person name="Knowles D.P."/>
            <person name="Brayton K.A."/>
        </authorList>
    </citation>
    <scope>NUCLEOTIDE SEQUENCE [LARGE SCALE GENOMIC DNA]</scope>
    <source>
        <strain evidence="2 3">WA</strain>
    </source>
</reference>
<protein>
    <submittedName>
        <fullName evidence="2">Uncharacterized protein</fullName>
    </submittedName>
</protein>
<dbReference type="GeneID" id="15802967"/>
<gene>
    <name evidence="2" type="ORF">BEWA_054160</name>
</gene>
<proteinExistence type="predicted"/>
<feature type="compositionally biased region" description="Basic and acidic residues" evidence="1">
    <location>
        <begin position="13"/>
        <end position="59"/>
    </location>
</feature>
<dbReference type="VEuPathDB" id="PiroplasmaDB:BEWA_054160"/>
<keyword evidence="3" id="KW-1185">Reference proteome</keyword>
<evidence type="ECO:0000256" key="1">
    <source>
        <dbReference type="SAM" id="MobiDB-lite"/>
    </source>
</evidence>
<comment type="caution">
    <text evidence="2">The sequence shown here is derived from an EMBL/GenBank/DDBJ whole genome shotgun (WGS) entry which is preliminary data.</text>
</comment>
<dbReference type="EMBL" id="ACOU01000003">
    <property type="protein sequence ID" value="EKX73360.1"/>
    <property type="molecule type" value="Genomic_DNA"/>
</dbReference>